<feature type="region of interest" description="Disordered" evidence="4">
    <location>
        <begin position="1"/>
        <end position="45"/>
    </location>
</feature>
<evidence type="ECO:0000256" key="4">
    <source>
        <dbReference type="SAM" id="MobiDB-lite"/>
    </source>
</evidence>
<feature type="domain" description="GP-PDE" evidence="6">
    <location>
        <begin position="730"/>
        <end position="977"/>
    </location>
</feature>
<feature type="compositionally biased region" description="Basic residues" evidence="4">
    <location>
        <begin position="22"/>
        <end position="35"/>
    </location>
</feature>
<dbReference type="InterPro" id="IPR012946">
    <property type="entry name" value="X8"/>
</dbReference>
<dbReference type="Pfam" id="PF03009">
    <property type="entry name" value="GDPD"/>
    <property type="match status" value="1"/>
</dbReference>
<dbReference type="InterPro" id="IPR030395">
    <property type="entry name" value="GP_PDE_dom"/>
</dbReference>
<dbReference type="PANTHER" id="PTHR43805">
    <property type="entry name" value="GLYCEROPHOSPHORYL DIESTER PHOSPHODIESTERASE"/>
    <property type="match status" value="1"/>
</dbReference>
<evidence type="ECO:0000313" key="8">
    <source>
        <dbReference type="Proteomes" id="UP000788993"/>
    </source>
</evidence>
<keyword evidence="3" id="KW-0449">Lipoprotein</keyword>
<keyword evidence="5" id="KW-1133">Transmembrane helix</keyword>
<evidence type="ECO:0000259" key="6">
    <source>
        <dbReference type="PROSITE" id="PS51704"/>
    </source>
</evidence>
<dbReference type="InterPro" id="IPR004886">
    <property type="entry name" value="Glucanosyltransferase"/>
</dbReference>
<dbReference type="Gene3D" id="3.20.20.190">
    <property type="entry name" value="Phosphatidylinositol (PI) phosphodiesterase"/>
    <property type="match status" value="1"/>
</dbReference>
<dbReference type="GO" id="GO:0008081">
    <property type="term" value="F:phosphoric diester hydrolase activity"/>
    <property type="evidence" value="ECO:0007669"/>
    <property type="project" value="InterPro"/>
</dbReference>
<evidence type="ECO:0000256" key="3">
    <source>
        <dbReference type="RuleBase" id="RU361209"/>
    </source>
</evidence>
<dbReference type="SUPFAM" id="SSF51695">
    <property type="entry name" value="PLC-like phosphodiesterases"/>
    <property type="match status" value="1"/>
</dbReference>
<dbReference type="InterPro" id="IPR017946">
    <property type="entry name" value="PLC-like_Pdiesterase_TIM-brl"/>
</dbReference>
<dbReference type="Pfam" id="PF04991">
    <property type="entry name" value="LicD"/>
    <property type="match status" value="1"/>
</dbReference>
<dbReference type="Gene3D" id="1.20.58.1040">
    <property type="match status" value="1"/>
</dbReference>
<dbReference type="PROSITE" id="PS51704">
    <property type="entry name" value="GP_PDE"/>
    <property type="match status" value="1"/>
</dbReference>
<organism evidence="7 8">
    <name type="scientific">Ogataea polymorpha</name>
    <dbReference type="NCBI Taxonomy" id="460523"/>
    <lineage>
        <taxon>Eukaryota</taxon>
        <taxon>Fungi</taxon>
        <taxon>Dikarya</taxon>
        <taxon>Ascomycota</taxon>
        <taxon>Saccharomycotina</taxon>
        <taxon>Pichiomycetes</taxon>
        <taxon>Pichiales</taxon>
        <taxon>Pichiaceae</taxon>
        <taxon>Ogataea</taxon>
    </lineage>
</organism>
<dbReference type="SMART" id="SM00768">
    <property type="entry name" value="X8"/>
    <property type="match status" value="1"/>
</dbReference>
<dbReference type="PROSITE" id="PS50007">
    <property type="entry name" value="PIPLC_X_DOMAIN"/>
    <property type="match status" value="1"/>
</dbReference>
<feature type="compositionally biased region" description="Polar residues" evidence="4">
    <location>
        <begin position="8"/>
        <end position="21"/>
    </location>
</feature>
<dbReference type="Pfam" id="PF07983">
    <property type="entry name" value="X8"/>
    <property type="match status" value="1"/>
</dbReference>
<dbReference type="GO" id="GO:0098552">
    <property type="term" value="C:side of membrane"/>
    <property type="evidence" value="ECO:0007669"/>
    <property type="project" value="UniProtKB-KW"/>
</dbReference>
<protein>
    <recommendedName>
        <fullName evidence="3">1,3-beta-glucanosyltransferase</fullName>
        <ecNumber evidence="3">2.4.1.-</ecNumber>
    </recommendedName>
</protein>
<feature type="transmembrane region" description="Helical" evidence="5">
    <location>
        <begin position="69"/>
        <end position="87"/>
    </location>
</feature>
<sequence>MSDHIFLRSSSQSEGLPTTASKRVRKDKLRPKSRSSSRTSISSDGDTYLAGKQRKSFWILVGRWRRHRYVKVVIPLLYLIAFILVLSKFQSKGDYSVHETSQSFSLRSLGPMFRRKHSKPDAKNELMEENKQSQNRLFEFPYTADVTVLPNAPYKHARETSDLRATRAIYYEVIKRHLVELQHNPKAPIPEFDFHWKDWIDMHEIIPLLEQKPNCFVAGVLGSNVRTPWPGCIDAKNKDSSELNFYFDSPASDYESAYRLSLRGKTYLVEVAPLPRKLIFLAGDLAFVVKVAEKKDVVRSGLLESYIKLQMARYNYTYQEVISSPISVFDSLGEISQILGRDFVDATAQGSNKTEVSINDFEFPANKKKTKLAGAAFHFQQLHYHDILLRNKDGAVSREKYDWRFFSNLIVDEADKRSAWHQLIRGWLHFSSNLGITTWLSQEALLGWHRNGLLSPWEESVHFEVPAKDMIRLAESLNGSLVIQDPKDGTGAFYLDVNPYYMERARNNNGNASPESIDLKFIDIRTGLYLEVTGLMISNDGLSIPENAMEMFVNEGDVLEDLKADRTVDGSKRKIINSGTGFFYHIDQINPLRRTLFEGRLANVPNRFISILDMLYKDIINTKEFYGHKYVDHLRLWVRSDQCNYVPTEDIELFRKGGSNFIGACHDYRIWGEYNSTKAATLFKLLETENDYNMVLSSIDELPLLYDDYWINKREKILNLVYNIPLRHDLGCRANRRLKKTCPENTILAFEEAVKNGCSVIETDLHISSDGEVVICHDIDTNRVFGQDYVVTKTPYRGVLSELRTLQPPHLPIPTLKQVLEWTLKTNEPRSDPIKLMLDIKADNDPKRIVDLILQNLEAVGGIEYWKDKIIYGLWGAAYYDERIAQFEVLNISVDVLTTKRVANQIKEKGGRLDCVSVVVVANGLAYMVDEILEFCEREKVRLWFWTVNSKEDLELAVSNTLALMFLTGGSLARAGGISFFPSLLQPLVQENNHYSDTPAIEIHNRTMVYSSNGSRFNPPELVPMLDQKTVLDLGRKMIQSQQQGYFVVKLGTIANSTWDTQLYEDFTTIIDNAHFFPTLVGFVIEASLEEHNLPFFKAAVRDMKKYLVRNRMRYIPIGLELDSHLNTTVDQYLACNTLYPVDFYFSNHGLSFPSSRSDPCPEEMSICTSSLPHTPRASRCDCIMSALRCMINPKKVHQEFNELERLCDTVYCGSIENDVKQGRYGIFASCTRLQRHSIALNLYYSYNGNQASFCHAGGLGKLIAHNYSVENHQSLYDYNGKSCRQEIMDDWNRYLIGRERKKITSGERDMVNEDIDNEFETTFVNSAGRTSYTGVLNMLLILVIMSI</sequence>
<evidence type="ECO:0000256" key="2">
    <source>
        <dbReference type="ARBA" id="ARBA00023180"/>
    </source>
</evidence>
<dbReference type="InterPro" id="IPR007074">
    <property type="entry name" value="LicD/FKTN/FKRP_NTP_transf"/>
</dbReference>
<dbReference type="GO" id="GO:0016740">
    <property type="term" value="F:transferase activity"/>
    <property type="evidence" value="ECO:0007669"/>
    <property type="project" value="UniProtKB-KW"/>
</dbReference>
<dbReference type="GO" id="GO:0005886">
    <property type="term" value="C:plasma membrane"/>
    <property type="evidence" value="ECO:0007669"/>
    <property type="project" value="UniProtKB-SubCell"/>
</dbReference>
<evidence type="ECO:0000256" key="1">
    <source>
        <dbReference type="ARBA" id="ARBA00022729"/>
    </source>
</evidence>
<comment type="similarity">
    <text evidence="3">Belongs to the glycosyl hydrolase 72 family.</text>
</comment>
<dbReference type="Proteomes" id="UP000788993">
    <property type="component" value="Unassembled WGS sequence"/>
</dbReference>
<dbReference type="GO" id="GO:0006629">
    <property type="term" value="P:lipid metabolic process"/>
    <property type="evidence" value="ECO:0007669"/>
    <property type="project" value="InterPro"/>
</dbReference>
<comment type="subcellular location">
    <subcellularLocation>
        <location evidence="3">Cell membrane</location>
        <topology evidence="3">Lipid-anchor</topology>
        <topology evidence="3">GPI-anchor</topology>
    </subcellularLocation>
</comment>
<dbReference type="Gene3D" id="3.20.20.80">
    <property type="entry name" value="Glycosidases"/>
    <property type="match status" value="1"/>
</dbReference>
<dbReference type="EC" id="2.4.1.-" evidence="3"/>
<proteinExistence type="inferred from homology"/>
<gene>
    <name evidence="7" type="ORF">OGATHE_000493</name>
</gene>
<keyword evidence="8" id="KW-1185">Reference proteome</keyword>
<dbReference type="Pfam" id="PF03198">
    <property type="entry name" value="Glyco_hydro_72"/>
    <property type="match status" value="1"/>
</dbReference>
<evidence type="ECO:0000313" key="7">
    <source>
        <dbReference type="EMBL" id="KAH3677839.1"/>
    </source>
</evidence>
<dbReference type="GO" id="GO:0009100">
    <property type="term" value="P:glycoprotein metabolic process"/>
    <property type="evidence" value="ECO:0007669"/>
    <property type="project" value="UniProtKB-ARBA"/>
</dbReference>
<keyword evidence="1" id="KW-0732">Signal</keyword>
<dbReference type="PANTHER" id="PTHR43805:SF1">
    <property type="entry name" value="GP-PDE DOMAIN-CONTAINING PROTEIN"/>
    <property type="match status" value="1"/>
</dbReference>
<reference evidence="7" key="2">
    <citation type="submission" date="2021-01" db="EMBL/GenBank/DDBJ databases">
        <authorList>
            <person name="Schikora-Tamarit M.A."/>
        </authorList>
    </citation>
    <scope>NUCLEOTIDE SEQUENCE</scope>
    <source>
        <strain evidence="7">NCAIM Y.01608</strain>
    </source>
</reference>
<comment type="caution">
    <text evidence="7">The sequence shown here is derived from an EMBL/GenBank/DDBJ whole genome shotgun (WGS) entry which is preliminary data.</text>
</comment>
<accession>A0A9P8TGF2</accession>
<evidence type="ECO:0000256" key="5">
    <source>
        <dbReference type="SAM" id="Phobius"/>
    </source>
</evidence>
<keyword evidence="5" id="KW-0812">Transmembrane</keyword>
<keyword evidence="2" id="KW-0325">Glycoprotein</keyword>
<comment type="function">
    <text evidence="3">Splits internally a 1,3-beta-glucan molecule and transfers the newly generated reducing end (the donor) to the non-reducing end of another 1,3-beta-glucan molecule (the acceptor) forming a 1,3-beta linkage, resulting in the elongation of 1,3-beta-glucan chains in the cell wall.</text>
</comment>
<reference evidence="7" key="1">
    <citation type="journal article" date="2021" name="Open Biol.">
        <title>Shared evolutionary footprints suggest mitochondrial oxidative damage underlies multiple complex I losses in fungi.</title>
        <authorList>
            <person name="Schikora-Tamarit M.A."/>
            <person name="Marcet-Houben M."/>
            <person name="Nosek J."/>
            <person name="Gabaldon T."/>
        </authorList>
    </citation>
    <scope>NUCLEOTIDE SEQUENCE</scope>
    <source>
        <strain evidence="7">NCAIM Y.01608</strain>
    </source>
</reference>
<dbReference type="EMBL" id="JAEUBD010000095">
    <property type="protein sequence ID" value="KAH3677839.1"/>
    <property type="molecule type" value="Genomic_DNA"/>
</dbReference>
<keyword evidence="3" id="KW-0336">GPI-anchor</keyword>
<keyword evidence="3" id="KW-0808">Transferase</keyword>
<keyword evidence="3 5" id="KW-0472">Membrane</keyword>
<name>A0A9P8TGF2_9ASCO</name>